<feature type="domain" description="PLD phosphodiesterase" evidence="11">
    <location>
        <begin position="144"/>
        <end position="171"/>
    </location>
</feature>
<keyword evidence="7" id="KW-0443">Lipid metabolism</keyword>
<dbReference type="InterPro" id="IPR001736">
    <property type="entry name" value="PLipase_D/transphosphatidylase"/>
</dbReference>
<sequence length="513" mass="57232">MKGRAMPGMSTAEYPGLEPDRNCWRVERASRFSFIIDGQDYFRALRESLLLARRCAIMVGWDFDFEIEMLPGESDADGLGPDGFPNRVGPFLEALVDRRPDLDIYLLKWSGGALIAPGGVIPAAQIKLLAPKQVHLAFDGRHPIGACHHQKIVVIDDSLAFCGGIDMTDGRWDRPEHRSDDPRRMLRTGEPGQPWHDASAVFSGPAAAALSELARARWARANDGDLPEDFRPGDALWPESVVPALQDVDLALARTEPPGHDRPAIAEIEQLYLDSIARARHCIYLESQYFCADSITRALLRRLAEPDGPEVVVINPLAAQNMLEDQAMHVTRSRMVRLLRQNDPHGRFRMFHPVNDAGEPIYVHAKISIIDDQLLRVGSSNIDRRSMGFDTECDVALIGNDPKTRDHITTIRERLLAEHLNRSPDQVAQALGEGGGVIATIERLNRPEGRGLRPMPLRRESLIGGWLADTRFFDPRYRRSAQARLGLTSRHVMIGGVALVAGLALWRAGRRRR</sequence>
<evidence type="ECO:0000313" key="13">
    <source>
        <dbReference type="Proteomes" id="UP000449846"/>
    </source>
</evidence>
<keyword evidence="10" id="KW-0812">Transmembrane</keyword>
<protein>
    <recommendedName>
        <fullName evidence="3">Phospholipase D</fullName>
    </recommendedName>
    <alternativeName>
        <fullName evidence="8">Choline phosphatase</fullName>
    </alternativeName>
</protein>
<evidence type="ECO:0000259" key="11">
    <source>
        <dbReference type="PROSITE" id="PS50035"/>
    </source>
</evidence>
<dbReference type="GO" id="GO:0005886">
    <property type="term" value="C:plasma membrane"/>
    <property type="evidence" value="ECO:0007669"/>
    <property type="project" value="TreeGrafter"/>
</dbReference>
<feature type="domain" description="PLD phosphodiesterase" evidence="11">
    <location>
        <begin position="359"/>
        <end position="386"/>
    </location>
</feature>
<evidence type="ECO:0000256" key="10">
    <source>
        <dbReference type="SAM" id="Phobius"/>
    </source>
</evidence>
<dbReference type="EMBL" id="WMIG01000008">
    <property type="protein sequence ID" value="MTH60474.1"/>
    <property type="molecule type" value="Genomic_DNA"/>
</dbReference>
<keyword evidence="13" id="KW-1185">Reference proteome</keyword>
<accession>A0A844HPY6</accession>
<dbReference type="InterPro" id="IPR025202">
    <property type="entry name" value="PLD-like_dom"/>
</dbReference>
<comment type="function">
    <text evidence="1">Could be a virulence factor.</text>
</comment>
<evidence type="ECO:0000256" key="2">
    <source>
        <dbReference type="ARBA" id="ARBA00004613"/>
    </source>
</evidence>
<dbReference type="SMART" id="SM00155">
    <property type="entry name" value="PLDc"/>
    <property type="match status" value="2"/>
</dbReference>
<dbReference type="PANTHER" id="PTHR18896">
    <property type="entry name" value="PHOSPHOLIPASE D"/>
    <property type="match status" value="1"/>
</dbReference>
<comment type="subcellular location">
    <subcellularLocation>
        <location evidence="2">Secreted</location>
    </subcellularLocation>
</comment>
<dbReference type="CDD" id="cd09140">
    <property type="entry name" value="PLDc_vPLD1_2_like_bac_1"/>
    <property type="match status" value="1"/>
</dbReference>
<feature type="transmembrane region" description="Helical" evidence="10">
    <location>
        <begin position="492"/>
        <end position="509"/>
    </location>
</feature>
<feature type="region of interest" description="Disordered" evidence="9">
    <location>
        <begin position="173"/>
        <end position="194"/>
    </location>
</feature>
<keyword evidence="5" id="KW-0677">Repeat</keyword>
<dbReference type="OrthoDB" id="8828485at2"/>
<evidence type="ECO:0000256" key="5">
    <source>
        <dbReference type="ARBA" id="ARBA00022737"/>
    </source>
</evidence>
<dbReference type="GO" id="GO:0005576">
    <property type="term" value="C:extracellular region"/>
    <property type="evidence" value="ECO:0007669"/>
    <property type="project" value="UniProtKB-SubCell"/>
</dbReference>
<dbReference type="GO" id="GO:0009395">
    <property type="term" value="P:phospholipid catabolic process"/>
    <property type="evidence" value="ECO:0007669"/>
    <property type="project" value="TreeGrafter"/>
</dbReference>
<name>A0A844HPY6_9RHOB</name>
<dbReference type="Pfam" id="PF00614">
    <property type="entry name" value="PLDc"/>
    <property type="match status" value="1"/>
</dbReference>
<feature type="compositionally biased region" description="Basic and acidic residues" evidence="9">
    <location>
        <begin position="173"/>
        <end position="184"/>
    </location>
</feature>
<dbReference type="GO" id="GO:0004630">
    <property type="term" value="F:phospholipase D activity"/>
    <property type="evidence" value="ECO:0007669"/>
    <property type="project" value="TreeGrafter"/>
</dbReference>
<organism evidence="12 13">
    <name type="scientific">Paracoccus litorisediminis</name>
    <dbReference type="NCBI Taxonomy" id="2006130"/>
    <lineage>
        <taxon>Bacteria</taxon>
        <taxon>Pseudomonadati</taxon>
        <taxon>Pseudomonadota</taxon>
        <taxon>Alphaproteobacteria</taxon>
        <taxon>Rhodobacterales</taxon>
        <taxon>Paracoccaceae</taxon>
        <taxon>Paracoccus</taxon>
    </lineage>
</organism>
<gene>
    <name evidence="12" type="ORF">GL300_14755</name>
</gene>
<reference evidence="12 13" key="1">
    <citation type="submission" date="2019-11" db="EMBL/GenBank/DDBJ databases">
        <authorList>
            <person name="Dong K."/>
        </authorList>
    </citation>
    <scope>NUCLEOTIDE SEQUENCE [LARGE SCALE GENOMIC DNA]</scope>
    <source>
        <strain evidence="12 13">NBRC 112902</strain>
    </source>
</reference>
<comment type="caution">
    <text evidence="12">The sequence shown here is derived from an EMBL/GenBank/DDBJ whole genome shotgun (WGS) entry which is preliminary data.</text>
</comment>
<evidence type="ECO:0000256" key="9">
    <source>
        <dbReference type="SAM" id="MobiDB-lite"/>
    </source>
</evidence>
<dbReference type="Proteomes" id="UP000449846">
    <property type="component" value="Unassembled WGS sequence"/>
</dbReference>
<keyword evidence="4" id="KW-0964">Secreted</keyword>
<keyword evidence="10" id="KW-1133">Transmembrane helix</keyword>
<proteinExistence type="predicted"/>
<evidence type="ECO:0000256" key="1">
    <source>
        <dbReference type="ARBA" id="ARBA00003145"/>
    </source>
</evidence>
<evidence type="ECO:0000313" key="12">
    <source>
        <dbReference type="EMBL" id="MTH60474.1"/>
    </source>
</evidence>
<dbReference type="CDD" id="cd09143">
    <property type="entry name" value="PLDc_vPLD1_2_like_bac_2"/>
    <property type="match status" value="1"/>
</dbReference>
<keyword evidence="6" id="KW-0378">Hydrolase</keyword>
<dbReference type="AlphaFoldDB" id="A0A844HPY6"/>
<evidence type="ECO:0000256" key="6">
    <source>
        <dbReference type="ARBA" id="ARBA00022801"/>
    </source>
</evidence>
<dbReference type="PANTHER" id="PTHR18896:SF60">
    <property type="entry name" value="PHOSPHOLIPASE D"/>
    <property type="match status" value="1"/>
</dbReference>
<evidence type="ECO:0000256" key="8">
    <source>
        <dbReference type="ARBA" id="ARBA00029594"/>
    </source>
</evidence>
<keyword evidence="10" id="KW-0472">Membrane</keyword>
<dbReference type="PROSITE" id="PS50035">
    <property type="entry name" value="PLD"/>
    <property type="match status" value="2"/>
</dbReference>
<evidence type="ECO:0000256" key="4">
    <source>
        <dbReference type="ARBA" id="ARBA00022525"/>
    </source>
</evidence>
<dbReference type="Pfam" id="PF13091">
    <property type="entry name" value="PLDc_2"/>
    <property type="match status" value="1"/>
</dbReference>
<evidence type="ECO:0000256" key="7">
    <source>
        <dbReference type="ARBA" id="ARBA00023098"/>
    </source>
</evidence>
<evidence type="ECO:0000256" key="3">
    <source>
        <dbReference type="ARBA" id="ARBA00018392"/>
    </source>
</evidence>
<dbReference type="SUPFAM" id="SSF56024">
    <property type="entry name" value="Phospholipase D/nuclease"/>
    <property type="match status" value="2"/>
</dbReference>
<dbReference type="InterPro" id="IPR015679">
    <property type="entry name" value="PLipase_D_fam"/>
</dbReference>
<dbReference type="Gene3D" id="3.30.870.10">
    <property type="entry name" value="Endonuclease Chain A"/>
    <property type="match status" value="2"/>
</dbReference>